<protein>
    <submittedName>
        <fullName evidence="2">CLUMA_CG003972, isoform A</fullName>
    </submittedName>
</protein>
<feature type="transmembrane region" description="Helical" evidence="1">
    <location>
        <begin position="68"/>
        <end position="84"/>
    </location>
</feature>
<dbReference type="EMBL" id="CVRI01000017">
    <property type="protein sequence ID" value="CRK90261.1"/>
    <property type="molecule type" value="Genomic_DNA"/>
</dbReference>
<sequence>MISLEMVNQIQFSRSISAAPIVVVVFCFILTLPFLLSLFSVLNFLCFNYNHKLPLCLLIIRIKFCRKSLFNLFYFASFYSSYFIQSNHFTCFLIFARNRFFKADDFVCKNYNYSGLIMNNKRNLFFLRIFSILIPLHQCKWNLNEGSPNNESLVCNAQK</sequence>
<keyword evidence="3" id="KW-1185">Reference proteome</keyword>
<name>A0A1J1HQE0_9DIPT</name>
<dbReference type="Proteomes" id="UP000183832">
    <property type="component" value="Unassembled WGS sequence"/>
</dbReference>
<accession>A0A1J1HQE0</accession>
<evidence type="ECO:0000313" key="2">
    <source>
        <dbReference type="EMBL" id="CRK90261.1"/>
    </source>
</evidence>
<keyword evidence="1" id="KW-0472">Membrane</keyword>
<dbReference type="AlphaFoldDB" id="A0A1J1HQE0"/>
<evidence type="ECO:0000256" key="1">
    <source>
        <dbReference type="SAM" id="Phobius"/>
    </source>
</evidence>
<keyword evidence="1" id="KW-0812">Transmembrane</keyword>
<keyword evidence="1" id="KW-1133">Transmembrane helix</keyword>
<feature type="transmembrane region" description="Helical" evidence="1">
    <location>
        <begin position="20"/>
        <end position="47"/>
    </location>
</feature>
<reference evidence="2 3" key="1">
    <citation type="submission" date="2015-04" db="EMBL/GenBank/DDBJ databases">
        <authorList>
            <person name="Syromyatnikov M.Y."/>
            <person name="Popov V.N."/>
        </authorList>
    </citation>
    <scope>NUCLEOTIDE SEQUENCE [LARGE SCALE GENOMIC DNA]</scope>
</reference>
<proteinExistence type="predicted"/>
<evidence type="ECO:0000313" key="3">
    <source>
        <dbReference type="Proteomes" id="UP000183832"/>
    </source>
</evidence>
<gene>
    <name evidence="2" type="ORF">CLUMA_CG003972</name>
</gene>
<organism evidence="2 3">
    <name type="scientific">Clunio marinus</name>
    <dbReference type="NCBI Taxonomy" id="568069"/>
    <lineage>
        <taxon>Eukaryota</taxon>
        <taxon>Metazoa</taxon>
        <taxon>Ecdysozoa</taxon>
        <taxon>Arthropoda</taxon>
        <taxon>Hexapoda</taxon>
        <taxon>Insecta</taxon>
        <taxon>Pterygota</taxon>
        <taxon>Neoptera</taxon>
        <taxon>Endopterygota</taxon>
        <taxon>Diptera</taxon>
        <taxon>Nematocera</taxon>
        <taxon>Chironomoidea</taxon>
        <taxon>Chironomidae</taxon>
        <taxon>Clunio</taxon>
    </lineage>
</organism>